<organism evidence="1 2">
    <name type="scientific">Mycolicibacillus koreensis</name>
    <dbReference type="NCBI Taxonomy" id="1069220"/>
    <lineage>
        <taxon>Bacteria</taxon>
        <taxon>Bacillati</taxon>
        <taxon>Actinomycetota</taxon>
        <taxon>Actinomycetes</taxon>
        <taxon>Mycobacteriales</taxon>
        <taxon>Mycobacteriaceae</taxon>
        <taxon>Mycolicibacillus</taxon>
    </lineage>
</organism>
<name>A0A7I7SER4_9MYCO</name>
<accession>A0A7I7SER4</accession>
<proteinExistence type="predicted"/>
<reference evidence="1 2" key="1">
    <citation type="submission" date="2017-04" db="EMBL/GenBank/DDBJ databases">
        <title>The new phylogeny of genus Mycobacterium.</title>
        <authorList>
            <person name="Tortoli E."/>
            <person name="Trovato A."/>
            <person name="Cirillo D.M."/>
        </authorList>
    </citation>
    <scope>NUCLEOTIDE SEQUENCE [LARGE SCALE GENOMIC DNA]</scope>
    <source>
        <strain evidence="1 2">KCTC 19819</strain>
    </source>
</reference>
<protein>
    <submittedName>
        <fullName evidence="1">Uncharacterized protein</fullName>
    </submittedName>
</protein>
<dbReference type="OrthoDB" id="4729165at2"/>
<dbReference type="EMBL" id="NCXO01000017">
    <property type="protein sequence ID" value="OSC33750.1"/>
    <property type="molecule type" value="Genomic_DNA"/>
</dbReference>
<dbReference type="RefSeq" id="WP_085303665.1">
    <property type="nucleotide sequence ID" value="NZ_AP022594.1"/>
</dbReference>
<gene>
    <name evidence="1" type="ORF">B8W67_09445</name>
</gene>
<evidence type="ECO:0000313" key="1">
    <source>
        <dbReference type="EMBL" id="OSC33750.1"/>
    </source>
</evidence>
<dbReference type="AlphaFoldDB" id="A0A7I7SER4"/>
<evidence type="ECO:0000313" key="2">
    <source>
        <dbReference type="Proteomes" id="UP000193577"/>
    </source>
</evidence>
<comment type="caution">
    <text evidence="1">The sequence shown here is derived from an EMBL/GenBank/DDBJ whole genome shotgun (WGS) entry which is preliminary data.</text>
</comment>
<sequence length="122" mass="12596">MRGRIVVSGLVVAATMLSPAAVAEARDPECDVILPAADRIEQSLDLLSLGADMPPNAGSRIQTSASLLSGLTSPAAVDLRLRASTVADHVNGTNPYRDASLADDLMLARQQLIASRQSCAGG</sequence>
<keyword evidence="2" id="KW-1185">Reference proteome</keyword>
<dbReference type="Proteomes" id="UP000193577">
    <property type="component" value="Unassembled WGS sequence"/>
</dbReference>